<organism evidence="2 3">
    <name type="scientific">Limulus polyphemus</name>
    <name type="common">Atlantic horseshoe crab</name>
    <dbReference type="NCBI Taxonomy" id="6850"/>
    <lineage>
        <taxon>Eukaryota</taxon>
        <taxon>Metazoa</taxon>
        <taxon>Ecdysozoa</taxon>
        <taxon>Arthropoda</taxon>
        <taxon>Chelicerata</taxon>
        <taxon>Merostomata</taxon>
        <taxon>Xiphosura</taxon>
        <taxon>Limulidae</taxon>
        <taxon>Limulus</taxon>
    </lineage>
</organism>
<protein>
    <submittedName>
        <fullName evidence="3">Uncharacterized protein LOC111084111</fullName>
    </submittedName>
</protein>
<dbReference type="GeneID" id="111084111"/>
<feature type="non-terminal residue" evidence="3">
    <location>
        <position position="225"/>
    </location>
</feature>
<evidence type="ECO:0000313" key="2">
    <source>
        <dbReference type="Proteomes" id="UP000694941"/>
    </source>
</evidence>
<sequence length="225" mass="25445">MRTFPIKHAQIFSILARIITMFTSTVASAIEVTGLQSLECDFSQDTCSWEIRRGQWKRMEVSQVTDVPSPNGGSYVMAFIGDTNDQAILSSSYVTMDSEIKTLEMFLWLTVGVTFSVDLQTDKSRPVIFYKAVNNKWKTFQISLENIRKSEEFRINVKLLGIPQDQKYSFAIAYIKLISQTSTEIPQTSYISTEFRTVPTTITKPEENLSSTETTVLTLISAKST</sequence>
<evidence type="ECO:0000256" key="1">
    <source>
        <dbReference type="SAM" id="SignalP"/>
    </source>
</evidence>
<evidence type="ECO:0000313" key="3">
    <source>
        <dbReference type="RefSeq" id="XP_022236606.1"/>
    </source>
</evidence>
<proteinExistence type="predicted"/>
<gene>
    <name evidence="3" type="primary">LOC111084111</name>
</gene>
<feature type="chain" id="PRO_5045901498" evidence="1">
    <location>
        <begin position="30"/>
        <end position="225"/>
    </location>
</feature>
<dbReference type="Proteomes" id="UP000694941">
    <property type="component" value="Unplaced"/>
</dbReference>
<reference evidence="3" key="1">
    <citation type="submission" date="2025-08" db="UniProtKB">
        <authorList>
            <consortium name="RefSeq"/>
        </authorList>
    </citation>
    <scope>IDENTIFICATION</scope>
    <source>
        <tissue evidence="3">Muscle</tissue>
    </source>
</reference>
<keyword evidence="2" id="KW-1185">Reference proteome</keyword>
<keyword evidence="1" id="KW-0732">Signal</keyword>
<accession>A0ABM1RZ01</accession>
<feature type="signal peptide" evidence="1">
    <location>
        <begin position="1"/>
        <end position="29"/>
    </location>
</feature>
<name>A0ABM1RZ01_LIMPO</name>
<dbReference type="RefSeq" id="XP_022236606.1">
    <property type="nucleotide sequence ID" value="XM_022380898.1"/>
</dbReference>